<feature type="non-terminal residue" evidence="1">
    <location>
        <position position="1"/>
    </location>
</feature>
<reference evidence="1 2" key="1">
    <citation type="journal article" date="2019" name="Nat. Ecol. Evol.">
        <title>Megaphylogeny resolves global patterns of mushroom evolution.</title>
        <authorList>
            <person name="Varga T."/>
            <person name="Krizsan K."/>
            <person name="Foldi C."/>
            <person name="Dima B."/>
            <person name="Sanchez-Garcia M."/>
            <person name="Sanchez-Ramirez S."/>
            <person name="Szollosi G.J."/>
            <person name="Szarkandi J.G."/>
            <person name="Papp V."/>
            <person name="Albert L."/>
            <person name="Andreopoulos W."/>
            <person name="Angelini C."/>
            <person name="Antonin V."/>
            <person name="Barry K.W."/>
            <person name="Bougher N.L."/>
            <person name="Buchanan P."/>
            <person name="Buyck B."/>
            <person name="Bense V."/>
            <person name="Catcheside P."/>
            <person name="Chovatia M."/>
            <person name="Cooper J."/>
            <person name="Damon W."/>
            <person name="Desjardin D."/>
            <person name="Finy P."/>
            <person name="Geml J."/>
            <person name="Haridas S."/>
            <person name="Hughes K."/>
            <person name="Justo A."/>
            <person name="Karasinski D."/>
            <person name="Kautmanova I."/>
            <person name="Kiss B."/>
            <person name="Kocsube S."/>
            <person name="Kotiranta H."/>
            <person name="LaButti K.M."/>
            <person name="Lechner B.E."/>
            <person name="Liimatainen K."/>
            <person name="Lipzen A."/>
            <person name="Lukacs Z."/>
            <person name="Mihaltcheva S."/>
            <person name="Morgado L.N."/>
            <person name="Niskanen T."/>
            <person name="Noordeloos M.E."/>
            <person name="Ohm R.A."/>
            <person name="Ortiz-Santana B."/>
            <person name="Ovrebo C."/>
            <person name="Racz N."/>
            <person name="Riley R."/>
            <person name="Savchenko A."/>
            <person name="Shiryaev A."/>
            <person name="Soop K."/>
            <person name="Spirin V."/>
            <person name="Szebenyi C."/>
            <person name="Tomsovsky M."/>
            <person name="Tulloss R.E."/>
            <person name="Uehling J."/>
            <person name="Grigoriev I.V."/>
            <person name="Vagvolgyi C."/>
            <person name="Papp T."/>
            <person name="Martin F.M."/>
            <person name="Miettinen O."/>
            <person name="Hibbett D.S."/>
            <person name="Nagy L.G."/>
        </authorList>
    </citation>
    <scope>NUCLEOTIDE SEQUENCE [LARGE SCALE GENOMIC DNA]</scope>
    <source>
        <strain evidence="1 2">HHB13444</strain>
    </source>
</reference>
<dbReference type="EMBL" id="ML212793">
    <property type="protein sequence ID" value="TFK78114.1"/>
    <property type="molecule type" value="Genomic_DNA"/>
</dbReference>
<accession>A0A5C3NLM0</accession>
<dbReference type="InParanoid" id="A0A5C3NLM0"/>
<organism evidence="1 2">
    <name type="scientific">Polyporus arcularius HHB13444</name>
    <dbReference type="NCBI Taxonomy" id="1314778"/>
    <lineage>
        <taxon>Eukaryota</taxon>
        <taxon>Fungi</taxon>
        <taxon>Dikarya</taxon>
        <taxon>Basidiomycota</taxon>
        <taxon>Agaricomycotina</taxon>
        <taxon>Agaricomycetes</taxon>
        <taxon>Polyporales</taxon>
        <taxon>Polyporaceae</taxon>
        <taxon>Polyporus</taxon>
    </lineage>
</organism>
<evidence type="ECO:0000313" key="2">
    <source>
        <dbReference type="Proteomes" id="UP000308197"/>
    </source>
</evidence>
<proteinExistence type="predicted"/>
<dbReference type="AlphaFoldDB" id="A0A5C3NLM0"/>
<sequence length="216" mass="24429">HYPSLADWKQTLLHHGYQEPDSDDEDHTALIASLSPILNMASYGQPQYQWFKGVVKDPEAYFKQEKVFRNMWDAAQATDADTAELKKIPFQQFLRWTQSSVQKKKVFPLLGNLTGYLLAADFVYAGRVARPSVEDVGRVIARMRLGSLQGLIALGQPLTVKSKADDIVPSFKYVHDALEKAFTAEERDWMVFDPIMVEHALCKYSRMFGGDHGGSD</sequence>
<keyword evidence="2" id="KW-1185">Reference proteome</keyword>
<protein>
    <submittedName>
        <fullName evidence="1">Uncharacterized protein</fullName>
    </submittedName>
</protein>
<evidence type="ECO:0000313" key="1">
    <source>
        <dbReference type="EMBL" id="TFK78114.1"/>
    </source>
</evidence>
<dbReference type="Proteomes" id="UP000308197">
    <property type="component" value="Unassembled WGS sequence"/>
</dbReference>
<gene>
    <name evidence="1" type="ORF">K466DRAFT_607305</name>
</gene>
<name>A0A5C3NLM0_9APHY</name>